<reference evidence="1 2" key="1">
    <citation type="submission" date="2024-04" db="EMBL/GenBank/DDBJ databases">
        <title>Tritrichomonas musculus Genome.</title>
        <authorList>
            <person name="Alves-Ferreira E."/>
            <person name="Grigg M."/>
            <person name="Lorenzi H."/>
            <person name="Galac M."/>
        </authorList>
    </citation>
    <scope>NUCLEOTIDE SEQUENCE [LARGE SCALE GENOMIC DNA]</scope>
    <source>
        <strain evidence="1 2">EAF2021</strain>
    </source>
</reference>
<dbReference type="Proteomes" id="UP001470230">
    <property type="component" value="Unassembled WGS sequence"/>
</dbReference>
<comment type="caution">
    <text evidence="1">The sequence shown here is derived from an EMBL/GenBank/DDBJ whole genome shotgun (WGS) entry which is preliminary data.</text>
</comment>
<gene>
    <name evidence="1" type="ORF">M9Y10_012929</name>
</gene>
<evidence type="ECO:0000313" key="1">
    <source>
        <dbReference type="EMBL" id="KAK8857835.1"/>
    </source>
</evidence>
<keyword evidence="2" id="KW-1185">Reference proteome</keyword>
<organism evidence="1 2">
    <name type="scientific">Tritrichomonas musculus</name>
    <dbReference type="NCBI Taxonomy" id="1915356"/>
    <lineage>
        <taxon>Eukaryota</taxon>
        <taxon>Metamonada</taxon>
        <taxon>Parabasalia</taxon>
        <taxon>Tritrichomonadida</taxon>
        <taxon>Tritrichomonadidae</taxon>
        <taxon>Tritrichomonas</taxon>
    </lineage>
</organism>
<evidence type="ECO:0008006" key="3">
    <source>
        <dbReference type="Google" id="ProtNLM"/>
    </source>
</evidence>
<accession>A0ABR2I5Z7</accession>
<dbReference type="EMBL" id="JAPFFF010000019">
    <property type="protein sequence ID" value="KAK8857835.1"/>
    <property type="molecule type" value="Genomic_DNA"/>
</dbReference>
<name>A0ABR2I5Z7_9EUKA</name>
<evidence type="ECO:0000313" key="2">
    <source>
        <dbReference type="Proteomes" id="UP001470230"/>
    </source>
</evidence>
<sequence length="251" mass="28352">MNAFIISQIFIINAPSIKMGKDSLCNCPDRGNITFPNDSGSNASSNNLMKQIRNMKIFKPKFANERKFNSFFVIGIDRYTKKPKYISMFPAFPVTLEDDIICQLPSLCYPHGNKKISLLGSDIITGFAFYTGQNKYIVVALHIYISLFAKSFVGNQFDRSYPFCICLVSDNPDIASHFSFLCDIVDPIFGKKILPKENVIIPNDLLNYDEKCIRFLHVKPNCSCIAVSSSINSMNFLLPKLINYYQSSAVL</sequence>
<proteinExistence type="predicted"/>
<protein>
    <recommendedName>
        <fullName evidence="3">UDENN FLCN/SMCR8-type domain-containing protein</fullName>
    </recommendedName>
</protein>